<dbReference type="Ensembl" id="ENSCLMT00005013392.1">
    <property type="protein sequence ID" value="ENSCLMP00005012507.1"/>
    <property type="gene ID" value="ENSCLMG00005006690.1"/>
</dbReference>
<dbReference type="GO" id="GO:0012505">
    <property type="term" value="C:endomembrane system"/>
    <property type="evidence" value="ECO:0007669"/>
    <property type="project" value="UniProtKB-SubCell"/>
</dbReference>
<evidence type="ECO:0000256" key="4">
    <source>
        <dbReference type="ARBA" id="ARBA00022723"/>
    </source>
</evidence>
<evidence type="ECO:0000256" key="2">
    <source>
        <dbReference type="ARBA" id="ARBA00004496"/>
    </source>
</evidence>
<dbReference type="AlphaFoldDB" id="A0A8C2X249"/>
<comment type="subcellular location">
    <subcellularLocation>
        <location evidence="2">Cytoplasm</location>
    </subcellularLocation>
    <subcellularLocation>
        <location evidence="1">Endomembrane system</location>
    </subcellularLocation>
</comment>
<dbReference type="PANTHER" id="PTHR46735:SF7">
    <property type="entry name" value="SORCIN"/>
    <property type="match status" value="1"/>
</dbReference>
<evidence type="ECO:0000256" key="1">
    <source>
        <dbReference type="ARBA" id="ARBA00004308"/>
    </source>
</evidence>
<keyword evidence="10" id="KW-1185">Reference proteome</keyword>
<evidence type="ECO:0000313" key="10">
    <source>
        <dbReference type="Proteomes" id="UP000694565"/>
    </source>
</evidence>
<accession>A0A8C2X249</accession>
<keyword evidence="5" id="KW-0677">Repeat</keyword>
<dbReference type="Gene3D" id="1.10.238.10">
    <property type="entry name" value="EF-hand"/>
    <property type="match status" value="1"/>
</dbReference>
<dbReference type="Proteomes" id="UP000694565">
    <property type="component" value="Unplaced"/>
</dbReference>
<evidence type="ECO:0000256" key="7">
    <source>
        <dbReference type="ARBA" id="ARBA00023136"/>
    </source>
</evidence>
<dbReference type="GeneTree" id="ENSGT00940000167628"/>
<sequence length="210" mass="23666">MAFPGYGAAPGGVAQDPLYGYFSAVAGQDGQISADELQRCLTQSGISGTYKPFSMETCRLMVSMLDRDHSNSMGFNEFKELWQALNGWKSTFMSYDQDRSGTVEGPELQHAFTSMGFNLSPQAMNIIMNRHSFNGRIGFDDFVGCCTKLRALTGEKKKKKKNMHLNKNTNVWSMDKCSVMNNESIIFNLFVFRSVPKKRHEPNWHGFISL</sequence>
<protein>
    <recommendedName>
        <fullName evidence="8">EF-hand domain-containing protein</fullName>
    </recommendedName>
</protein>
<organism evidence="9 10">
    <name type="scientific">Cyclopterus lumpus</name>
    <name type="common">Lumpsucker</name>
    <dbReference type="NCBI Taxonomy" id="8103"/>
    <lineage>
        <taxon>Eukaryota</taxon>
        <taxon>Metazoa</taxon>
        <taxon>Chordata</taxon>
        <taxon>Craniata</taxon>
        <taxon>Vertebrata</taxon>
        <taxon>Euteleostomi</taxon>
        <taxon>Actinopterygii</taxon>
        <taxon>Neopterygii</taxon>
        <taxon>Teleostei</taxon>
        <taxon>Neoteleostei</taxon>
        <taxon>Acanthomorphata</taxon>
        <taxon>Eupercaria</taxon>
        <taxon>Perciformes</taxon>
        <taxon>Cottioidei</taxon>
        <taxon>Cottales</taxon>
        <taxon>Cyclopteridae</taxon>
        <taxon>Cyclopterus</taxon>
    </lineage>
</organism>
<reference evidence="9" key="1">
    <citation type="submission" date="2025-08" db="UniProtKB">
        <authorList>
            <consortium name="Ensembl"/>
        </authorList>
    </citation>
    <scope>IDENTIFICATION</scope>
</reference>
<proteinExistence type="predicted"/>
<dbReference type="Pfam" id="PF13499">
    <property type="entry name" value="EF-hand_7"/>
    <property type="match status" value="1"/>
</dbReference>
<evidence type="ECO:0000259" key="8">
    <source>
        <dbReference type="PROSITE" id="PS50222"/>
    </source>
</evidence>
<dbReference type="PROSITE" id="PS00018">
    <property type="entry name" value="EF_HAND_1"/>
    <property type="match status" value="1"/>
</dbReference>
<keyword evidence="7" id="KW-0472">Membrane</keyword>
<keyword evidence="3" id="KW-0963">Cytoplasm</keyword>
<evidence type="ECO:0000256" key="6">
    <source>
        <dbReference type="ARBA" id="ARBA00022837"/>
    </source>
</evidence>
<dbReference type="InterPro" id="IPR011992">
    <property type="entry name" value="EF-hand-dom_pair"/>
</dbReference>
<dbReference type="Pfam" id="PF13833">
    <property type="entry name" value="EF-hand_8"/>
    <property type="match status" value="1"/>
</dbReference>
<dbReference type="PANTHER" id="PTHR46735">
    <property type="entry name" value="CALPAIN, SMALL SUBUNIT 1 A-RELATED"/>
    <property type="match status" value="1"/>
</dbReference>
<evidence type="ECO:0000256" key="5">
    <source>
        <dbReference type="ARBA" id="ARBA00022737"/>
    </source>
</evidence>
<dbReference type="PROSITE" id="PS50222">
    <property type="entry name" value="EF_HAND_2"/>
    <property type="match status" value="1"/>
</dbReference>
<keyword evidence="4" id="KW-0479">Metal-binding</keyword>
<keyword evidence="6" id="KW-0106">Calcium</keyword>
<reference evidence="9" key="2">
    <citation type="submission" date="2025-09" db="UniProtKB">
        <authorList>
            <consortium name="Ensembl"/>
        </authorList>
    </citation>
    <scope>IDENTIFICATION</scope>
</reference>
<dbReference type="SUPFAM" id="SSF47473">
    <property type="entry name" value="EF-hand"/>
    <property type="match status" value="1"/>
</dbReference>
<dbReference type="SMART" id="SM00054">
    <property type="entry name" value="EFh"/>
    <property type="match status" value="2"/>
</dbReference>
<evidence type="ECO:0000313" key="9">
    <source>
        <dbReference type="Ensembl" id="ENSCLMP00005012507.1"/>
    </source>
</evidence>
<evidence type="ECO:0000256" key="3">
    <source>
        <dbReference type="ARBA" id="ARBA00022490"/>
    </source>
</evidence>
<dbReference type="InterPro" id="IPR018247">
    <property type="entry name" value="EF_Hand_1_Ca_BS"/>
</dbReference>
<dbReference type="GO" id="GO:0005737">
    <property type="term" value="C:cytoplasm"/>
    <property type="evidence" value="ECO:0007669"/>
    <property type="project" value="UniProtKB-SubCell"/>
</dbReference>
<dbReference type="GO" id="GO:0005509">
    <property type="term" value="F:calcium ion binding"/>
    <property type="evidence" value="ECO:0007669"/>
    <property type="project" value="InterPro"/>
</dbReference>
<feature type="domain" description="EF-hand" evidence="8">
    <location>
        <begin position="83"/>
        <end position="118"/>
    </location>
</feature>
<dbReference type="Gene3D" id="6.10.140.900">
    <property type="match status" value="1"/>
</dbReference>
<dbReference type="InterPro" id="IPR002048">
    <property type="entry name" value="EF_hand_dom"/>
</dbReference>
<name>A0A8C2X249_CYCLU</name>